<comment type="caution">
    <text evidence="2">The sequence shown here is derived from an EMBL/GenBank/DDBJ whole genome shotgun (WGS) entry which is preliminary data.</text>
</comment>
<evidence type="ECO:0000313" key="2">
    <source>
        <dbReference type="EMBL" id="PPK63344.1"/>
    </source>
</evidence>
<reference evidence="2 3" key="1">
    <citation type="submission" date="2018-02" db="EMBL/GenBank/DDBJ databases">
        <title>Genomic Encyclopedia of Archaeal and Bacterial Type Strains, Phase II (KMG-II): from individual species to whole genera.</title>
        <authorList>
            <person name="Goeker M."/>
        </authorList>
    </citation>
    <scope>NUCLEOTIDE SEQUENCE [LARGE SCALE GENOMIC DNA]</scope>
    <source>
        <strain evidence="2 3">YU 961-1</strain>
    </source>
</reference>
<gene>
    <name evidence="2" type="ORF">CLV40_12957</name>
</gene>
<name>A0A2S6GDP0_9PSEU</name>
<protein>
    <submittedName>
        <fullName evidence="2">Uncharacterized protein</fullName>
    </submittedName>
</protein>
<dbReference type="AlphaFoldDB" id="A0A2S6GDP0"/>
<dbReference type="EMBL" id="PTIX01000029">
    <property type="protein sequence ID" value="PPK63344.1"/>
    <property type="molecule type" value="Genomic_DNA"/>
</dbReference>
<organism evidence="2 3">
    <name type="scientific">Actinokineospora auranticolor</name>
    <dbReference type="NCBI Taxonomy" id="155976"/>
    <lineage>
        <taxon>Bacteria</taxon>
        <taxon>Bacillati</taxon>
        <taxon>Actinomycetota</taxon>
        <taxon>Actinomycetes</taxon>
        <taxon>Pseudonocardiales</taxon>
        <taxon>Pseudonocardiaceae</taxon>
        <taxon>Actinokineospora</taxon>
    </lineage>
</organism>
<accession>A0A2S6GDP0</accession>
<sequence length="112" mass="11717">MAAAGERTSGRAGSVPAEDDIPENPWRNGQVLLHGLTVIYRGLEMYLENIVDVHQGVAQPLPARVVASLGTSMVEVGNALAGRVIKSLPDDLLSPPFTAEGASDGERPGDSL</sequence>
<proteinExistence type="predicted"/>
<feature type="region of interest" description="Disordered" evidence="1">
    <location>
        <begin position="93"/>
        <end position="112"/>
    </location>
</feature>
<evidence type="ECO:0000313" key="3">
    <source>
        <dbReference type="Proteomes" id="UP000239203"/>
    </source>
</evidence>
<keyword evidence="3" id="KW-1185">Reference proteome</keyword>
<feature type="region of interest" description="Disordered" evidence="1">
    <location>
        <begin position="1"/>
        <end position="26"/>
    </location>
</feature>
<evidence type="ECO:0000256" key="1">
    <source>
        <dbReference type="SAM" id="MobiDB-lite"/>
    </source>
</evidence>
<dbReference type="Proteomes" id="UP000239203">
    <property type="component" value="Unassembled WGS sequence"/>
</dbReference>